<proteinExistence type="predicted"/>
<dbReference type="PANTHER" id="PTHR31385">
    <property type="entry name" value="PUTATIVE (DUF220)-RELATED"/>
    <property type="match status" value="1"/>
</dbReference>
<dbReference type="GeneID" id="108814224"/>
<evidence type="ECO:0000256" key="1">
    <source>
        <dbReference type="SAM" id="MobiDB-lite"/>
    </source>
</evidence>
<dbReference type="PANTHER" id="PTHR31385:SF4">
    <property type="entry name" value="F28C11.15-RELATED"/>
    <property type="match status" value="1"/>
</dbReference>
<reference evidence="2" key="1">
    <citation type="journal article" date="2019" name="Database">
        <title>The radish genome database (RadishGD): an integrated information resource for radish genomics.</title>
        <authorList>
            <person name="Yu H.J."/>
            <person name="Baek S."/>
            <person name="Lee Y.J."/>
            <person name="Cho A."/>
            <person name="Mun J.H."/>
        </authorList>
    </citation>
    <scope>NUCLEOTIDE SEQUENCE [LARGE SCALE GENOMIC DNA]</scope>
    <source>
        <strain evidence="2">cv. WK10039</strain>
    </source>
</reference>
<dbReference type="RefSeq" id="XP_056846321.1">
    <property type="nucleotide sequence ID" value="XM_056990341.1"/>
</dbReference>
<reference evidence="3" key="2">
    <citation type="submission" date="2025-08" db="UniProtKB">
        <authorList>
            <consortium name="RefSeq"/>
        </authorList>
    </citation>
    <scope>IDENTIFICATION</scope>
    <source>
        <tissue evidence="3">Leaf</tissue>
    </source>
</reference>
<evidence type="ECO:0000313" key="3">
    <source>
        <dbReference type="RefSeq" id="XP_056846321.1"/>
    </source>
</evidence>
<name>A0A9W3C400_RAPSA</name>
<sequence>MGIFPEFGGWISQNTQQPKESENVKSKPVRETKTHDERDETREQLKLWRDANKKKQYNEPSPTVKVHTDPNIDSFSNMEMEFTLRLPPQAAYDFLTNHDNKTYSREINGRPLLERSQYVYMSSKSQKNFLHITGKVEKEWTTWKRSGLTTQWSQYMLMQNACASTRSRRVLKNTENVVVEKD</sequence>
<keyword evidence="2" id="KW-1185">Reference proteome</keyword>
<dbReference type="AlphaFoldDB" id="A0A9W3C400"/>
<dbReference type="Proteomes" id="UP000504610">
    <property type="component" value="Chromosome 7"/>
</dbReference>
<gene>
    <name evidence="3" type="primary">LOC108814224</name>
</gene>
<organism evidence="2 3">
    <name type="scientific">Raphanus sativus</name>
    <name type="common">Radish</name>
    <name type="synonym">Raphanus raphanistrum var. sativus</name>
    <dbReference type="NCBI Taxonomy" id="3726"/>
    <lineage>
        <taxon>Eukaryota</taxon>
        <taxon>Viridiplantae</taxon>
        <taxon>Streptophyta</taxon>
        <taxon>Embryophyta</taxon>
        <taxon>Tracheophyta</taxon>
        <taxon>Spermatophyta</taxon>
        <taxon>Magnoliopsida</taxon>
        <taxon>eudicotyledons</taxon>
        <taxon>Gunneridae</taxon>
        <taxon>Pentapetalae</taxon>
        <taxon>rosids</taxon>
        <taxon>malvids</taxon>
        <taxon>Brassicales</taxon>
        <taxon>Brassicaceae</taxon>
        <taxon>Brassiceae</taxon>
        <taxon>Raphanus</taxon>
    </lineage>
</organism>
<feature type="region of interest" description="Disordered" evidence="1">
    <location>
        <begin position="1"/>
        <end position="71"/>
    </location>
</feature>
<accession>A0A9W3C400</accession>
<evidence type="ECO:0000313" key="2">
    <source>
        <dbReference type="Proteomes" id="UP000504610"/>
    </source>
</evidence>
<feature type="compositionally biased region" description="Basic and acidic residues" evidence="1">
    <location>
        <begin position="19"/>
        <end position="57"/>
    </location>
</feature>
<protein>
    <submittedName>
        <fullName evidence="3">Uncharacterized protein LOC108814224 isoform X2</fullName>
    </submittedName>
</protein>